<dbReference type="SUPFAM" id="SSF46689">
    <property type="entry name" value="Homeodomain-like"/>
    <property type="match status" value="1"/>
</dbReference>
<dbReference type="Pfam" id="PF12625">
    <property type="entry name" value="Arabinose_bd"/>
    <property type="match status" value="1"/>
</dbReference>
<dbReference type="InterPro" id="IPR032687">
    <property type="entry name" value="AraC-type_N"/>
</dbReference>
<protein>
    <submittedName>
        <fullName evidence="5">AraC family transcriptional regulator</fullName>
    </submittedName>
</protein>
<dbReference type="AlphaFoldDB" id="A0AAU7XWN2"/>
<evidence type="ECO:0000256" key="1">
    <source>
        <dbReference type="ARBA" id="ARBA00023015"/>
    </source>
</evidence>
<gene>
    <name evidence="5" type="ORF">ABS648_19845</name>
</gene>
<keyword evidence="2" id="KW-0238">DNA-binding</keyword>
<dbReference type="PANTHER" id="PTHR47894:SF1">
    <property type="entry name" value="HTH-TYPE TRANSCRIPTIONAL REGULATOR VQSM"/>
    <property type="match status" value="1"/>
</dbReference>
<dbReference type="GO" id="GO:0003700">
    <property type="term" value="F:DNA-binding transcription factor activity"/>
    <property type="evidence" value="ECO:0007669"/>
    <property type="project" value="InterPro"/>
</dbReference>
<dbReference type="Gene3D" id="1.10.10.60">
    <property type="entry name" value="Homeodomain-like"/>
    <property type="match status" value="1"/>
</dbReference>
<evidence type="ECO:0000259" key="4">
    <source>
        <dbReference type="PROSITE" id="PS01124"/>
    </source>
</evidence>
<evidence type="ECO:0000313" key="5">
    <source>
        <dbReference type="EMBL" id="XBY62202.1"/>
    </source>
</evidence>
<feature type="domain" description="HTH araC/xylS-type" evidence="4">
    <location>
        <begin position="241"/>
        <end position="338"/>
    </location>
</feature>
<dbReference type="GO" id="GO:0005829">
    <property type="term" value="C:cytosol"/>
    <property type="evidence" value="ECO:0007669"/>
    <property type="project" value="TreeGrafter"/>
</dbReference>
<organism evidence="5">
    <name type="scientific">Pseudomonas solani</name>
    <dbReference type="NCBI Taxonomy" id="2731552"/>
    <lineage>
        <taxon>Bacteria</taxon>
        <taxon>Pseudomonadati</taxon>
        <taxon>Pseudomonadota</taxon>
        <taxon>Gammaproteobacteria</taxon>
        <taxon>Pseudomonadales</taxon>
        <taxon>Pseudomonadaceae</taxon>
        <taxon>Pseudomonas</taxon>
    </lineage>
</organism>
<dbReference type="RefSeq" id="WP_350446544.1">
    <property type="nucleotide sequence ID" value="NZ_CP158373.1"/>
</dbReference>
<dbReference type="PANTHER" id="PTHR47894">
    <property type="entry name" value="HTH-TYPE TRANSCRIPTIONAL REGULATOR GADX"/>
    <property type="match status" value="1"/>
</dbReference>
<proteinExistence type="predicted"/>
<dbReference type="PROSITE" id="PS01124">
    <property type="entry name" value="HTH_ARAC_FAMILY_2"/>
    <property type="match status" value="1"/>
</dbReference>
<dbReference type="InterPro" id="IPR018060">
    <property type="entry name" value="HTH_AraC"/>
</dbReference>
<dbReference type="InterPro" id="IPR020449">
    <property type="entry name" value="Tscrpt_reg_AraC-type_HTH"/>
</dbReference>
<evidence type="ECO:0000256" key="2">
    <source>
        <dbReference type="ARBA" id="ARBA00023125"/>
    </source>
</evidence>
<keyword evidence="1" id="KW-0805">Transcription regulation</keyword>
<accession>A0AAU7XWN2</accession>
<keyword evidence="3" id="KW-0804">Transcription</keyword>
<name>A0AAU7XWN2_9PSED</name>
<dbReference type="PRINTS" id="PR00032">
    <property type="entry name" value="HTHARAC"/>
</dbReference>
<dbReference type="GO" id="GO:0000976">
    <property type="term" value="F:transcription cis-regulatory region binding"/>
    <property type="evidence" value="ECO:0007669"/>
    <property type="project" value="TreeGrafter"/>
</dbReference>
<dbReference type="EMBL" id="CP158373">
    <property type="protein sequence ID" value="XBY62202.1"/>
    <property type="molecule type" value="Genomic_DNA"/>
</dbReference>
<reference evidence="5" key="1">
    <citation type="submission" date="2023-08" db="EMBL/GenBank/DDBJ databases">
        <title>Increased levels of nutrients transform a symbiont into a lethal pathobiont.</title>
        <authorList>
            <person name="Lachnit T."/>
            <person name="Ulrich L."/>
            <person name="Willmer F.M."/>
            <person name="Hasenbein T."/>
            <person name="Steiner L.X."/>
            <person name="Wolters M."/>
            <person name="Herbst E.M."/>
            <person name="Deines P."/>
        </authorList>
    </citation>
    <scope>NUCLEOTIDE SEQUENCE</scope>
    <source>
        <strain evidence="5">T3</strain>
    </source>
</reference>
<evidence type="ECO:0000256" key="3">
    <source>
        <dbReference type="ARBA" id="ARBA00023163"/>
    </source>
</evidence>
<dbReference type="Pfam" id="PF12833">
    <property type="entry name" value="HTH_18"/>
    <property type="match status" value="1"/>
</dbReference>
<sequence>MHHTAHWPPRRSAISVQLLTQFGLDHGLSVERCLAGTGLDWNALADPGAEVNADQELALVRNIVQALGHIPGIGLKAGRRYHLSTYGIWGFALLSSPTYRSAAELGLRYLDLTYAFHSMRLEEHDDEAHLVLEGRGLPEDLRGFLLERDISGALSVQRDLNNTDLPLTRVSLALPEPADPTPYRELLGVTPSFAAAENRMVFARALLDLPLPGANPQVAQQCEVQCKALLARRRVRAGLAGRIRDRLLSQPGQVPDMERIATELHMTSRTLRRRLDAEGTSFRQLQEEVRNALAEELLAADGIRLEEIAERLGYGELSNFIHAFKRWKGITPGQYRSQLQPRNALS</sequence>
<dbReference type="SMART" id="SM00342">
    <property type="entry name" value="HTH_ARAC"/>
    <property type="match status" value="1"/>
</dbReference>
<dbReference type="InterPro" id="IPR009057">
    <property type="entry name" value="Homeodomain-like_sf"/>
</dbReference>